<name>A0A366CVC4_9NOCA</name>
<protein>
    <submittedName>
        <fullName evidence="1">Uncharacterized protein</fullName>
    </submittedName>
</protein>
<dbReference type="AlphaFoldDB" id="A0A366CVC4"/>
<accession>A0A366CVC4</accession>
<evidence type="ECO:0000313" key="1">
    <source>
        <dbReference type="EMBL" id="RBO79687.1"/>
    </source>
</evidence>
<keyword evidence="2" id="KW-1185">Reference proteome</keyword>
<dbReference type="EMBL" id="QNRE01000034">
    <property type="protein sequence ID" value="RBO79687.1"/>
    <property type="molecule type" value="Genomic_DNA"/>
</dbReference>
<comment type="caution">
    <text evidence="1">The sequence shown here is derived from an EMBL/GenBank/DDBJ whole genome shotgun (WGS) entry which is preliminary data.</text>
</comment>
<proteinExistence type="predicted"/>
<dbReference type="Proteomes" id="UP000252586">
    <property type="component" value="Unassembled WGS sequence"/>
</dbReference>
<reference evidence="1 2" key="1">
    <citation type="submission" date="2018-06" db="EMBL/GenBank/DDBJ databases">
        <title>Genomic Encyclopedia of Type Strains, Phase IV (KMG-IV): sequencing the most valuable type-strain genomes for metagenomic binning, comparative biology and taxonomic classification.</title>
        <authorList>
            <person name="Goeker M."/>
        </authorList>
    </citation>
    <scope>NUCLEOTIDE SEQUENCE [LARGE SCALE GENOMIC DNA]</scope>
    <source>
        <strain evidence="1 2">DSM 44599</strain>
    </source>
</reference>
<evidence type="ECO:0000313" key="2">
    <source>
        <dbReference type="Proteomes" id="UP000252586"/>
    </source>
</evidence>
<organism evidence="1 2">
    <name type="scientific">Nocardia puris</name>
    <dbReference type="NCBI Taxonomy" id="208602"/>
    <lineage>
        <taxon>Bacteria</taxon>
        <taxon>Bacillati</taxon>
        <taxon>Actinomycetota</taxon>
        <taxon>Actinomycetes</taxon>
        <taxon>Mycobacteriales</taxon>
        <taxon>Nocardiaceae</taxon>
        <taxon>Nocardia</taxon>
    </lineage>
</organism>
<gene>
    <name evidence="1" type="ORF">DFR74_13413</name>
</gene>
<dbReference type="STRING" id="1210090.GCA_001613185_02501"/>
<sequence>MSVLPSGRASDENRAGITDDIGRRAFVRVIATGALCTACGGAMTPEFSVELDLFSGRPNPAWTLTAPQARELARLLDDLPPTDRRADPPGLGYRGFAVTGTLDCTVYAGIVTFPKGRRAEDAHGAERWLTDLARARGWEIPR</sequence>